<protein>
    <submittedName>
        <fullName evidence="2">Uncharacterized protein</fullName>
    </submittedName>
</protein>
<keyword evidence="1" id="KW-0732">Signal</keyword>
<name>A0A3S8UD39_9PSED</name>
<dbReference type="Proteomes" id="UP000268230">
    <property type="component" value="Chromosome"/>
</dbReference>
<reference evidence="2 3" key="1">
    <citation type="submission" date="2018-12" db="EMBL/GenBank/DDBJ databases">
        <authorList>
            <person name="Li S."/>
            <person name="Yang R."/>
            <person name="Chen G."/>
            <person name="Zou L."/>
            <person name="Zhang C."/>
            <person name="Chen Y."/>
            <person name="Liu Z."/>
            <person name="Li Y."/>
            <person name="Yan Y."/>
            <person name="Huang M."/>
            <person name="Chen T."/>
        </authorList>
    </citation>
    <scope>NUCLEOTIDE SEQUENCE [LARGE SCALE GENOMIC DNA]</scope>
    <source>
        <strain evidence="2 3">1257</strain>
    </source>
</reference>
<feature type="chain" id="PRO_5019549623" evidence="1">
    <location>
        <begin position="20"/>
        <end position="102"/>
    </location>
</feature>
<organism evidence="2 3">
    <name type="scientific">Pseudomonas entomophila</name>
    <dbReference type="NCBI Taxonomy" id="312306"/>
    <lineage>
        <taxon>Bacteria</taxon>
        <taxon>Pseudomonadati</taxon>
        <taxon>Pseudomonadota</taxon>
        <taxon>Gammaproteobacteria</taxon>
        <taxon>Pseudomonadales</taxon>
        <taxon>Pseudomonadaceae</taxon>
        <taxon>Pseudomonas</taxon>
    </lineage>
</organism>
<evidence type="ECO:0000313" key="2">
    <source>
        <dbReference type="EMBL" id="AZL66244.1"/>
    </source>
</evidence>
<evidence type="ECO:0000313" key="3">
    <source>
        <dbReference type="Proteomes" id="UP000268230"/>
    </source>
</evidence>
<accession>A0A3S8UD39</accession>
<sequence length="102" mass="11186">MRYLICFTLSALLANGAFAASCPLPSASFSVTPDEEQEMEGLLKGHRYSTIFDGREWTGFTEGDAVDVKALEADDSNPDDPDEPVCRYKYGKGGFISLTPKR</sequence>
<gene>
    <name evidence="2" type="ORF">EJA05_00190</name>
</gene>
<evidence type="ECO:0000256" key="1">
    <source>
        <dbReference type="SAM" id="SignalP"/>
    </source>
</evidence>
<dbReference type="PROSITE" id="PS51257">
    <property type="entry name" value="PROKAR_LIPOPROTEIN"/>
    <property type="match status" value="1"/>
</dbReference>
<dbReference type="EMBL" id="CP034338">
    <property type="protein sequence ID" value="AZL66244.1"/>
    <property type="molecule type" value="Genomic_DNA"/>
</dbReference>
<proteinExistence type="predicted"/>
<dbReference type="AlphaFoldDB" id="A0A3S8UD39"/>
<feature type="signal peptide" evidence="1">
    <location>
        <begin position="1"/>
        <end position="19"/>
    </location>
</feature>
<dbReference type="KEGG" id="pory:EJA05_00190"/>